<comment type="caution">
    <text evidence="1">The sequence shown here is derived from an EMBL/GenBank/DDBJ whole genome shotgun (WGS) entry which is preliminary data.</text>
</comment>
<dbReference type="OrthoDB" id="10009520at2759"/>
<sequence>MAQSSQPMAYTYLQPRTPAPVQATAAAPLMVQGHGCACAAAASTPGQSVVYLRPANALAGPAQHRMPVASLSRYTYTRPPVLDRSASGRSNTGNIARQAIDSMQRTAFEALSINVPTFNCKICFENLPLTERSTFMDCSVPDHACCRECTSHWMKGLISNGQVHSLLYAISGSGMENVDSSYTIFTTM</sequence>
<name>A0A1Q9F1Z6_SYMMI</name>
<evidence type="ECO:0008006" key="3">
    <source>
        <dbReference type="Google" id="ProtNLM"/>
    </source>
</evidence>
<evidence type="ECO:0000313" key="2">
    <source>
        <dbReference type="Proteomes" id="UP000186817"/>
    </source>
</evidence>
<dbReference type="Proteomes" id="UP000186817">
    <property type="component" value="Unassembled WGS sequence"/>
</dbReference>
<reference evidence="1 2" key="1">
    <citation type="submission" date="2016-02" db="EMBL/GenBank/DDBJ databases">
        <title>Genome analysis of coral dinoflagellate symbionts highlights evolutionary adaptations to a symbiotic lifestyle.</title>
        <authorList>
            <person name="Aranda M."/>
            <person name="Li Y."/>
            <person name="Liew Y.J."/>
            <person name="Baumgarten S."/>
            <person name="Simakov O."/>
            <person name="Wilson M."/>
            <person name="Piel J."/>
            <person name="Ashoor H."/>
            <person name="Bougouffa S."/>
            <person name="Bajic V.B."/>
            <person name="Ryu T."/>
            <person name="Ravasi T."/>
            <person name="Bayer T."/>
            <person name="Micklem G."/>
            <person name="Kim H."/>
            <person name="Bhak J."/>
            <person name="Lajeunesse T.C."/>
            <person name="Voolstra C.R."/>
        </authorList>
    </citation>
    <scope>NUCLEOTIDE SEQUENCE [LARGE SCALE GENOMIC DNA]</scope>
    <source>
        <strain evidence="1 2">CCMP2467</strain>
    </source>
</reference>
<protein>
    <recommendedName>
        <fullName evidence="3">RING-type domain-containing protein</fullName>
    </recommendedName>
</protein>
<dbReference type="EMBL" id="LSRX01000024">
    <property type="protein sequence ID" value="OLQ13724.1"/>
    <property type="molecule type" value="Genomic_DNA"/>
</dbReference>
<organism evidence="1 2">
    <name type="scientific">Symbiodinium microadriaticum</name>
    <name type="common">Dinoflagellate</name>
    <name type="synonym">Zooxanthella microadriatica</name>
    <dbReference type="NCBI Taxonomy" id="2951"/>
    <lineage>
        <taxon>Eukaryota</taxon>
        <taxon>Sar</taxon>
        <taxon>Alveolata</taxon>
        <taxon>Dinophyceae</taxon>
        <taxon>Suessiales</taxon>
        <taxon>Symbiodiniaceae</taxon>
        <taxon>Symbiodinium</taxon>
    </lineage>
</organism>
<gene>
    <name evidence="1" type="ORF">AK812_SmicGene2227</name>
</gene>
<dbReference type="Gene3D" id="3.30.40.10">
    <property type="entry name" value="Zinc/RING finger domain, C3HC4 (zinc finger)"/>
    <property type="match status" value="1"/>
</dbReference>
<proteinExistence type="predicted"/>
<dbReference type="InterPro" id="IPR013083">
    <property type="entry name" value="Znf_RING/FYVE/PHD"/>
</dbReference>
<dbReference type="SUPFAM" id="SSF57850">
    <property type="entry name" value="RING/U-box"/>
    <property type="match status" value="1"/>
</dbReference>
<keyword evidence="2" id="KW-1185">Reference proteome</keyword>
<accession>A0A1Q9F1Z6</accession>
<evidence type="ECO:0000313" key="1">
    <source>
        <dbReference type="EMBL" id="OLQ13724.1"/>
    </source>
</evidence>
<dbReference type="AlphaFoldDB" id="A0A1Q9F1Z6"/>